<sequence length="133" mass="13930">MLASHRRWSARLVVGLGLALTAAACAPQGAMPQATVPTATELPIQPAGRSTTPTGGASGRMDGMQGMDHSNMPGMDHSNMQGMSGMNMQDMMAHCRQMQADAGAGRPIPPDMQSMMAHCNMMGGSSQGRTRSR</sequence>
<protein>
    <submittedName>
        <fullName evidence="3">Uncharacterized protein</fullName>
    </submittedName>
</protein>
<organism evidence="3 4">
    <name type="scientific">Roseomonas mucosa</name>
    <dbReference type="NCBI Taxonomy" id="207340"/>
    <lineage>
        <taxon>Bacteria</taxon>
        <taxon>Pseudomonadati</taxon>
        <taxon>Pseudomonadota</taxon>
        <taxon>Alphaproteobacteria</taxon>
        <taxon>Acetobacterales</taxon>
        <taxon>Roseomonadaceae</taxon>
        <taxon>Roseomonas</taxon>
    </lineage>
</organism>
<feature type="chain" id="PRO_5010540249" evidence="2">
    <location>
        <begin position="27"/>
        <end position="133"/>
    </location>
</feature>
<dbReference type="RefSeq" id="WP_058389165.1">
    <property type="nucleotide sequence ID" value="NZ_LLWF02000010.1"/>
</dbReference>
<accession>A0A1S8D8U9</accession>
<evidence type="ECO:0000256" key="2">
    <source>
        <dbReference type="SAM" id="SignalP"/>
    </source>
</evidence>
<reference evidence="3" key="1">
    <citation type="submission" date="2016-12" db="EMBL/GenBank/DDBJ databases">
        <title>Draft genome sequence of Roseomonas mucosa strain AU37, isolated from a peripheral intravenous catheter.</title>
        <authorList>
            <person name="Choudhury M.A."/>
            <person name="Sidjabat H.E."/>
            <person name="Wailan A.M."/>
            <person name="Zhang L."/>
            <person name="Marsh N.M."/>
            <person name="Rickard C.M."/>
            <person name="Davies M."/>
            <person name="Mcmillan D.J."/>
        </authorList>
    </citation>
    <scope>NUCLEOTIDE SEQUENCE [LARGE SCALE GENOMIC DNA]</scope>
    <source>
        <strain evidence="3">AU37</strain>
    </source>
</reference>
<dbReference type="Proteomes" id="UP000054844">
    <property type="component" value="Unassembled WGS sequence"/>
</dbReference>
<keyword evidence="4" id="KW-1185">Reference proteome</keyword>
<evidence type="ECO:0000313" key="4">
    <source>
        <dbReference type="Proteomes" id="UP000054844"/>
    </source>
</evidence>
<feature type="signal peptide" evidence="2">
    <location>
        <begin position="1"/>
        <end position="26"/>
    </location>
</feature>
<name>A0A1S8D8U9_9PROT</name>
<dbReference type="PROSITE" id="PS51257">
    <property type="entry name" value="PROKAR_LIPOPROTEIN"/>
    <property type="match status" value="1"/>
</dbReference>
<comment type="caution">
    <text evidence="3">The sequence shown here is derived from an EMBL/GenBank/DDBJ whole genome shotgun (WGS) entry which is preliminary data.</text>
</comment>
<evidence type="ECO:0000256" key="1">
    <source>
        <dbReference type="SAM" id="MobiDB-lite"/>
    </source>
</evidence>
<evidence type="ECO:0000313" key="3">
    <source>
        <dbReference type="EMBL" id="ONH84217.1"/>
    </source>
</evidence>
<proteinExistence type="predicted"/>
<keyword evidence="2" id="KW-0732">Signal</keyword>
<gene>
    <name evidence="3" type="ORF">APZ41_005220</name>
</gene>
<dbReference type="AlphaFoldDB" id="A0A1S8D8U9"/>
<dbReference type="EMBL" id="LLWF02000010">
    <property type="protein sequence ID" value="ONH84217.1"/>
    <property type="molecule type" value="Genomic_DNA"/>
</dbReference>
<feature type="region of interest" description="Disordered" evidence="1">
    <location>
        <begin position="43"/>
        <end position="77"/>
    </location>
</feature>